<evidence type="ECO:0000256" key="1">
    <source>
        <dbReference type="SAM" id="MobiDB-lite"/>
    </source>
</evidence>
<dbReference type="HOGENOM" id="CLU_1544886_0_0_10"/>
<reference evidence="2 3" key="1">
    <citation type="journal article" date="2002" name="Proc. Natl. Acad. Sci. U.S.A.">
        <title>The complete genome sequence of Chlorobium tepidum TLS, a photosynthetic, anaerobic, green-sulfur bacterium.</title>
        <authorList>
            <person name="Eisen J.A."/>
            <person name="Nelson K.E."/>
            <person name="Paulsen I.T."/>
            <person name="Heidelberg J.F."/>
            <person name="Wu M."/>
            <person name="Dodson R.J."/>
            <person name="Deboy R."/>
            <person name="Gwinn M.L."/>
            <person name="Nelson W.C."/>
            <person name="Haft D.H."/>
            <person name="Hickey E.K."/>
            <person name="Peterson J.D."/>
            <person name="Durkin A.S."/>
            <person name="Kolonay J.L."/>
            <person name="Yang F."/>
            <person name="Holt I."/>
            <person name="Umayam L.A."/>
            <person name="Mason T."/>
            <person name="Brenner M."/>
            <person name="Shea T.P."/>
            <person name="Parksey D."/>
            <person name="Nierman W.C."/>
            <person name="Feldblyum T.V."/>
            <person name="Hansen C.L."/>
            <person name="Craven M.B."/>
            <person name="Radune D."/>
            <person name="Vamathevan J."/>
            <person name="Khouri H."/>
            <person name="White O."/>
            <person name="Gruber T.M."/>
            <person name="Ketchum K.A."/>
            <person name="Venter J.C."/>
            <person name="Tettelin H."/>
            <person name="Bryant D.A."/>
            <person name="Fraser C.M."/>
        </authorList>
    </citation>
    <scope>NUCLEOTIDE SEQUENCE [LARGE SCALE GENOMIC DNA]</scope>
    <source>
        <strain evidence="3">ATCC 49652 / DSM 12025 / NBRC 103806 / TLS</strain>
    </source>
</reference>
<dbReference type="EnsemblBacteria" id="AAM72140">
    <property type="protein sequence ID" value="AAM72140"/>
    <property type="gene ID" value="CT0905"/>
</dbReference>
<organism evidence="2 3">
    <name type="scientific">Chlorobaculum tepidum (strain ATCC 49652 / DSM 12025 / NBRC 103806 / TLS)</name>
    <name type="common">Chlorobium tepidum</name>
    <dbReference type="NCBI Taxonomy" id="194439"/>
    <lineage>
        <taxon>Bacteria</taxon>
        <taxon>Pseudomonadati</taxon>
        <taxon>Chlorobiota</taxon>
        <taxon>Chlorobiia</taxon>
        <taxon>Chlorobiales</taxon>
        <taxon>Chlorobiaceae</taxon>
        <taxon>Chlorobaculum</taxon>
    </lineage>
</organism>
<dbReference type="InterPro" id="IPR029063">
    <property type="entry name" value="SAM-dependent_MTases_sf"/>
</dbReference>
<name>Q8KDY9_CHLTE</name>
<protein>
    <submittedName>
        <fullName evidence="2">Uncharacterized protein</fullName>
    </submittedName>
</protein>
<proteinExistence type="predicted"/>
<dbReference type="DNASU" id="1007165"/>
<dbReference type="SUPFAM" id="SSF53335">
    <property type="entry name" value="S-adenosyl-L-methionine-dependent methyltransferases"/>
    <property type="match status" value="1"/>
</dbReference>
<dbReference type="AlphaFoldDB" id="Q8KDY9"/>
<dbReference type="EMBL" id="AE006470">
    <property type="protein sequence ID" value="AAM72140.1"/>
    <property type="molecule type" value="Genomic_DNA"/>
</dbReference>
<dbReference type="STRING" id="194439.CT0905"/>
<sequence>MKKQVLFMPTIRALSNSYRFFFSGDASDKDIEALLSRLRAFKEKEFALKNQIAENPLDNLFHETGRAFSADKIFDEEERINLKPATGEAIVKELEKYNLSDTSEDLKGVAFEPFPGRTFRGEIGRFFTPRTIVRHTQAGPCGEQRRGHTRRSPVHGLAQRLRIDLASTEVSAP</sequence>
<feature type="region of interest" description="Disordered" evidence="1">
    <location>
        <begin position="137"/>
        <end position="158"/>
    </location>
</feature>
<dbReference type="Proteomes" id="UP000001007">
    <property type="component" value="Chromosome"/>
</dbReference>
<accession>Q8KDY9</accession>
<dbReference type="eggNOG" id="COG0286">
    <property type="taxonomic scope" value="Bacteria"/>
</dbReference>
<gene>
    <name evidence="2" type="ordered locus">CT0905</name>
</gene>
<dbReference type="PATRIC" id="fig|194439.7.peg.818"/>
<dbReference type="KEGG" id="cte:CT0905"/>
<evidence type="ECO:0000313" key="3">
    <source>
        <dbReference type="Proteomes" id="UP000001007"/>
    </source>
</evidence>
<keyword evidence="3" id="KW-1185">Reference proteome</keyword>
<dbReference type="OrthoDB" id="9814572at2"/>
<evidence type="ECO:0000313" key="2">
    <source>
        <dbReference type="EMBL" id="AAM72140.1"/>
    </source>
</evidence>